<protein>
    <submittedName>
        <fullName evidence="7">Alanine racemase (EC)</fullName>
        <ecNumber evidence="7">5.1.1.1</ecNumber>
    </submittedName>
</protein>
<dbReference type="EC" id="5.1.1.1" evidence="7"/>
<evidence type="ECO:0000256" key="1">
    <source>
        <dbReference type="ARBA" id="ARBA00001933"/>
    </source>
</evidence>
<sequence>MAFIKINKQHFYHNLNQIALQTGSVDKIAIVLKDNAYGHGLKTIGKLASEFGVKHAVVRTTKEAREIASFFSTVLVLGDEIIQDEKLSFTINSIEAIDKAEVGARVELKVDTGMHRNGISIDELDDALKGIEQKELKLVGVMTHFRSADELSSELFWQQKRFASVCKKVKKAGFTEVRVHSHNSAAILRTKHFNEDLVRVGIGAYGYNELPSSFDTITLKPVMELWVKRVSTRLLQKGERIGYGGTFTASHAMEVSTYDLGYGDGWFRADTMQPFKTAEGLEILGRVSMDFISLESTKDEVCIVSNAQDAAKQLGTISYEVTTALNPHIQRDVV</sequence>
<dbReference type="SUPFAM" id="SSF51419">
    <property type="entry name" value="PLP-binding barrel"/>
    <property type="match status" value="1"/>
</dbReference>
<dbReference type="SUPFAM" id="SSF50621">
    <property type="entry name" value="Alanine racemase C-terminal domain-like"/>
    <property type="match status" value="1"/>
</dbReference>
<name>A0A6S6TMQ0_9BACT</name>
<dbReference type="InterPro" id="IPR011079">
    <property type="entry name" value="Ala_racemase_C"/>
</dbReference>
<dbReference type="InterPro" id="IPR009006">
    <property type="entry name" value="Ala_racemase/Decarboxylase_C"/>
</dbReference>
<evidence type="ECO:0000313" key="7">
    <source>
        <dbReference type="EMBL" id="CAA6817900.1"/>
    </source>
</evidence>
<dbReference type="NCBIfam" id="TIGR00492">
    <property type="entry name" value="alr"/>
    <property type="match status" value="1"/>
</dbReference>
<gene>
    <name evidence="7" type="ORF">HELGO_WM4621</name>
</gene>
<dbReference type="Pfam" id="PF01168">
    <property type="entry name" value="Ala_racemase_N"/>
    <property type="match status" value="1"/>
</dbReference>
<feature type="binding site" evidence="5">
    <location>
        <position position="289"/>
    </location>
    <ligand>
        <name>substrate</name>
    </ligand>
</feature>
<feature type="modified residue" description="N6-(pyridoxal phosphate)lysine" evidence="4">
    <location>
        <position position="33"/>
    </location>
</feature>
<evidence type="ECO:0000256" key="2">
    <source>
        <dbReference type="ARBA" id="ARBA00022898"/>
    </source>
</evidence>
<feature type="domain" description="Alanine racemase C-terminal" evidence="6">
    <location>
        <begin position="222"/>
        <end position="334"/>
    </location>
</feature>
<reference evidence="7" key="1">
    <citation type="submission" date="2020-01" db="EMBL/GenBank/DDBJ databases">
        <authorList>
            <person name="Meier V. D."/>
            <person name="Meier V D."/>
        </authorList>
    </citation>
    <scope>NUCLEOTIDE SEQUENCE</scope>
    <source>
        <strain evidence="7">HLG_WM_MAG_01</strain>
    </source>
</reference>
<dbReference type="CDD" id="cd00430">
    <property type="entry name" value="PLPDE_III_AR"/>
    <property type="match status" value="1"/>
</dbReference>
<keyword evidence="3 7" id="KW-0413">Isomerase</keyword>
<dbReference type="SMART" id="SM01005">
    <property type="entry name" value="Ala_racemase_C"/>
    <property type="match status" value="1"/>
</dbReference>
<dbReference type="InterPro" id="IPR000821">
    <property type="entry name" value="Ala_racemase"/>
</dbReference>
<dbReference type="InterPro" id="IPR001608">
    <property type="entry name" value="Ala_racemase_N"/>
</dbReference>
<comment type="cofactor">
    <cofactor evidence="1 4">
        <name>pyridoxal 5'-phosphate</name>
        <dbReference type="ChEBI" id="CHEBI:597326"/>
    </cofactor>
</comment>
<proteinExistence type="predicted"/>
<dbReference type="PANTHER" id="PTHR30511:SF0">
    <property type="entry name" value="ALANINE RACEMASE, CATABOLIC-RELATED"/>
    <property type="match status" value="1"/>
</dbReference>
<dbReference type="Gene3D" id="2.40.37.10">
    <property type="entry name" value="Lyase, Ornithine Decarboxylase, Chain A, domain 1"/>
    <property type="match status" value="1"/>
</dbReference>
<dbReference type="PANTHER" id="PTHR30511">
    <property type="entry name" value="ALANINE RACEMASE"/>
    <property type="match status" value="1"/>
</dbReference>
<dbReference type="Gene3D" id="3.20.20.10">
    <property type="entry name" value="Alanine racemase"/>
    <property type="match status" value="1"/>
</dbReference>
<organism evidence="7">
    <name type="scientific">uncultured Sulfurovum sp</name>
    <dbReference type="NCBI Taxonomy" id="269237"/>
    <lineage>
        <taxon>Bacteria</taxon>
        <taxon>Pseudomonadati</taxon>
        <taxon>Campylobacterota</taxon>
        <taxon>Epsilonproteobacteria</taxon>
        <taxon>Campylobacterales</taxon>
        <taxon>Sulfurovaceae</taxon>
        <taxon>Sulfurovum</taxon>
        <taxon>environmental samples</taxon>
    </lineage>
</organism>
<evidence type="ECO:0000256" key="3">
    <source>
        <dbReference type="ARBA" id="ARBA00023235"/>
    </source>
</evidence>
<dbReference type="GO" id="GO:0030632">
    <property type="term" value="P:D-alanine biosynthetic process"/>
    <property type="evidence" value="ECO:0007669"/>
    <property type="project" value="TreeGrafter"/>
</dbReference>
<dbReference type="EMBL" id="CACVAS010000105">
    <property type="protein sequence ID" value="CAA6817900.1"/>
    <property type="molecule type" value="Genomic_DNA"/>
</dbReference>
<accession>A0A6S6TMQ0</accession>
<dbReference type="AlphaFoldDB" id="A0A6S6TMQ0"/>
<dbReference type="GO" id="GO:0008784">
    <property type="term" value="F:alanine racemase activity"/>
    <property type="evidence" value="ECO:0007669"/>
    <property type="project" value="UniProtKB-EC"/>
</dbReference>
<keyword evidence="2 4" id="KW-0663">Pyridoxal phosphate</keyword>
<dbReference type="InterPro" id="IPR029066">
    <property type="entry name" value="PLP-binding_barrel"/>
</dbReference>
<dbReference type="NCBIfam" id="NF000791">
    <property type="entry name" value="PRK00053.2-2"/>
    <property type="match status" value="1"/>
</dbReference>
<dbReference type="GO" id="GO:0030170">
    <property type="term" value="F:pyridoxal phosphate binding"/>
    <property type="evidence" value="ECO:0007669"/>
    <property type="project" value="TreeGrafter"/>
</dbReference>
<evidence type="ECO:0000256" key="4">
    <source>
        <dbReference type="PIRSR" id="PIRSR600821-50"/>
    </source>
</evidence>
<dbReference type="Pfam" id="PF00842">
    <property type="entry name" value="Ala_racemase_C"/>
    <property type="match status" value="1"/>
</dbReference>
<dbReference type="PRINTS" id="PR00992">
    <property type="entry name" value="ALARACEMASE"/>
</dbReference>
<feature type="binding site" evidence="5">
    <location>
        <position position="116"/>
    </location>
    <ligand>
        <name>substrate</name>
    </ligand>
</feature>
<evidence type="ECO:0000259" key="6">
    <source>
        <dbReference type="SMART" id="SM01005"/>
    </source>
</evidence>
<dbReference type="GO" id="GO:0005829">
    <property type="term" value="C:cytosol"/>
    <property type="evidence" value="ECO:0007669"/>
    <property type="project" value="TreeGrafter"/>
</dbReference>
<evidence type="ECO:0000256" key="5">
    <source>
        <dbReference type="PIRSR" id="PIRSR600821-52"/>
    </source>
</evidence>